<accession>A0A165AG46</accession>
<reference evidence="2" key="1">
    <citation type="submission" date="2016-02" db="EMBL/GenBank/DDBJ databases">
        <authorList>
            <person name="liu f."/>
        </authorList>
    </citation>
    <scope>NUCLEOTIDE SEQUENCE [LARGE SCALE GENOMIC DNA]</scope>
</reference>
<proteinExistence type="predicted"/>
<organism evidence="1 2">
    <name type="scientific">Candidatus Synechococcus spongiarum</name>
    <dbReference type="NCBI Taxonomy" id="431041"/>
    <lineage>
        <taxon>Bacteria</taxon>
        <taxon>Bacillati</taxon>
        <taxon>Cyanobacteriota</taxon>
        <taxon>Cyanophyceae</taxon>
        <taxon>Synechococcales</taxon>
        <taxon>Synechococcaceae</taxon>
        <taxon>Synechococcus</taxon>
    </lineage>
</organism>
<keyword evidence="2" id="KW-1185">Reference proteome</keyword>
<evidence type="ECO:0000313" key="2">
    <source>
        <dbReference type="Proteomes" id="UP000182631"/>
    </source>
</evidence>
<dbReference type="EMBL" id="FITM01000117">
    <property type="protein sequence ID" value="SAY39028.1"/>
    <property type="molecule type" value="Genomic_DNA"/>
</dbReference>
<sequence length="40" mass="4354">MEDSRDKKVFEELLAQAKNGVASLNTIGTTQLDPMTRSAS</sequence>
<dbReference type="AlphaFoldDB" id="A0A165AG46"/>
<evidence type="ECO:0000313" key="1">
    <source>
        <dbReference type="EMBL" id="SAY39028.1"/>
    </source>
</evidence>
<protein>
    <submittedName>
        <fullName evidence="1">Uncharacterized protein</fullName>
    </submittedName>
</protein>
<name>A0A165AG46_9SYNE</name>
<dbReference type="Proteomes" id="UP000182631">
    <property type="component" value="Unassembled WGS sequence"/>
</dbReference>
<gene>
    <name evidence="1" type="ORF">FLM9_1075</name>
</gene>